<evidence type="ECO:0000313" key="2">
    <source>
        <dbReference type="EMBL" id="MPM06703.1"/>
    </source>
</evidence>
<name>A0A644WXD2_9ZZZZ</name>
<feature type="region of interest" description="Disordered" evidence="1">
    <location>
        <begin position="528"/>
        <end position="547"/>
    </location>
</feature>
<protein>
    <submittedName>
        <fullName evidence="2">Uncharacterized protein</fullName>
    </submittedName>
</protein>
<sequence length="663" mass="69442">MSAPEYKDRGDGTPAPSSFFTETLLVHEPFLENAQGLSELYCIAALHAAPLHGGDGRDKGVLVDVAHVPHAEALAGEPAKASGRLGSLAGEDGAEFCVVDAGTFRVEVDGKRGRTEGFFSGDPEADGLQGGIEHGRLAAVAGIALLEALFLHDPYGLLQRPDKVDGRRSPVLRGIVHDGEPLVEVDVGLGNGTEALPLLHGLRAGPHHGQPGRHAEGLLGAGKHHVDAHGVHVLICAAGGSHSVHDVDDLRVLLHHFADGSDGRLHAGGGLHVGHRHHLVLLLRQLLLHHLRGHRFSPFGGENIGVEPLPGAHVDEPVAEVAVGADKDVIAPLRGVGDGHFHAHGARARNDEHFAVAPPHGLQVGDDLGKILHERGIAEGHSLPGHLVLDGADHRGGSGYHDELVGLDHSVFLLLFSLFLFSTGGPPAGTRALFETGNLPADGLRRPGDEGTVFLQEFGREAVHRGGDAHGTPRASRTVMDGRSHAPEPLLVLLVVHGIPPGEDAGELGGDFARNRFMEFFQVVGGQAGEKGLSGGEPEQGSPASDAGVHTHLVGAFDLVEVVKLSPFVDEEVDRFLGLVPEGEEVRPGRLGEADLAAVGIRQKQGHGTELVLAAPVQDGPLGLEAVENAVHRGLGKGDGGCDLGDSERPFLLRQVNQYGKSP</sequence>
<comment type="caution">
    <text evidence="2">The sequence shown here is derived from an EMBL/GenBank/DDBJ whole genome shotgun (WGS) entry which is preliminary data.</text>
</comment>
<dbReference type="AlphaFoldDB" id="A0A644WXD2"/>
<reference evidence="2" key="1">
    <citation type="submission" date="2019-08" db="EMBL/GenBank/DDBJ databases">
        <authorList>
            <person name="Kucharzyk K."/>
            <person name="Murdoch R.W."/>
            <person name="Higgins S."/>
            <person name="Loffler F."/>
        </authorList>
    </citation>
    <scope>NUCLEOTIDE SEQUENCE</scope>
</reference>
<dbReference type="EMBL" id="VSSQ01001255">
    <property type="protein sequence ID" value="MPM06703.1"/>
    <property type="molecule type" value="Genomic_DNA"/>
</dbReference>
<proteinExistence type="predicted"/>
<evidence type="ECO:0000256" key="1">
    <source>
        <dbReference type="SAM" id="MobiDB-lite"/>
    </source>
</evidence>
<organism evidence="2">
    <name type="scientific">bioreactor metagenome</name>
    <dbReference type="NCBI Taxonomy" id="1076179"/>
    <lineage>
        <taxon>unclassified sequences</taxon>
        <taxon>metagenomes</taxon>
        <taxon>ecological metagenomes</taxon>
    </lineage>
</organism>
<gene>
    <name evidence="2" type="ORF">SDC9_53006</name>
</gene>
<accession>A0A644WXD2</accession>